<dbReference type="SMART" id="SM00220">
    <property type="entry name" value="S_TKc"/>
    <property type="match status" value="1"/>
</dbReference>
<evidence type="ECO:0000256" key="3">
    <source>
        <dbReference type="ARBA" id="ARBA00022777"/>
    </source>
</evidence>
<evidence type="ECO:0000256" key="1">
    <source>
        <dbReference type="ARBA" id="ARBA00022679"/>
    </source>
</evidence>
<accession>A0A5J4WB12</accession>
<comment type="similarity">
    <text evidence="5">Belongs to the protein kinase superfamily. STE Ser/Thr protein kinase family. MAP kinase kinase subfamily.</text>
</comment>
<evidence type="ECO:0000256" key="9">
    <source>
        <dbReference type="ARBA" id="ARBA00051693"/>
    </source>
</evidence>
<dbReference type="GO" id="GO:0004708">
    <property type="term" value="F:MAP kinase kinase activity"/>
    <property type="evidence" value="ECO:0007669"/>
    <property type="project" value="UniProtKB-EC"/>
</dbReference>
<comment type="caution">
    <text evidence="11">The sequence shown here is derived from an EMBL/GenBank/DDBJ whole genome shotgun (WGS) entry which is preliminary data.</text>
</comment>
<keyword evidence="1" id="KW-0808">Transferase</keyword>
<keyword evidence="2" id="KW-0547">Nucleotide-binding</keyword>
<dbReference type="CDD" id="cd00180">
    <property type="entry name" value="PKc"/>
    <property type="match status" value="1"/>
</dbReference>
<feature type="domain" description="Protein kinase" evidence="10">
    <location>
        <begin position="298"/>
        <end position="484"/>
    </location>
</feature>
<dbReference type="InterPro" id="IPR008271">
    <property type="entry name" value="Ser/Thr_kinase_AS"/>
</dbReference>
<evidence type="ECO:0000256" key="6">
    <source>
        <dbReference type="ARBA" id="ARBA00038999"/>
    </source>
</evidence>
<evidence type="ECO:0000256" key="4">
    <source>
        <dbReference type="ARBA" id="ARBA00022840"/>
    </source>
</evidence>
<dbReference type="AlphaFoldDB" id="A0A5J4WB12"/>
<reference evidence="11 12" key="1">
    <citation type="submission" date="2019-03" db="EMBL/GenBank/DDBJ databases">
        <title>Single cell metagenomics reveals metabolic interactions within the superorganism composed of flagellate Streblomastix strix and complex community of Bacteroidetes bacteria on its surface.</title>
        <authorList>
            <person name="Treitli S.C."/>
            <person name="Kolisko M."/>
            <person name="Husnik F."/>
            <person name="Keeling P."/>
            <person name="Hampl V."/>
        </authorList>
    </citation>
    <scope>NUCLEOTIDE SEQUENCE [LARGE SCALE GENOMIC DNA]</scope>
    <source>
        <strain evidence="11">ST1C</strain>
    </source>
</reference>
<dbReference type="SUPFAM" id="SSF56112">
    <property type="entry name" value="Protein kinase-like (PK-like)"/>
    <property type="match status" value="1"/>
</dbReference>
<evidence type="ECO:0000313" key="12">
    <source>
        <dbReference type="Proteomes" id="UP000324800"/>
    </source>
</evidence>
<dbReference type="Proteomes" id="UP000324800">
    <property type="component" value="Unassembled WGS sequence"/>
</dbReference>
<comment type="catalytic activity">
    <reaction evidence="8">
        <text>L-threonyl-[protein] + ATP = O-phospho-L-threonyl-[protein] + ADP + H(+)</text>
        <dbReference type="Rhea" id="RHEA:46608"/>
        <dbReference type="Rhea" id="RHEA-COMP:11060"/>
        <dbReference type="Rhea" id="RHEA-COMP:11605"/>
        <dbReference type="ChEBI" id="CHEBI:15378"/>
        <dbReference type="ChEBI" id="CHEBI:30013"/>
        <dbReference type="ChEBI" id="CHEBI:30616"/>
        <dbReference type="ChEBI" id="CHEBI:61977"/>
        <dbReference type="ChEBI" id="CHEBI:456216"/>
        <dbReference type="EC" id="2.7.12.2"/>
    </reaction>
</comment>
<dbReference type="EC" id="2.7.12.2" evidence="6"/>
<dbReference type="GO" id="GO:0005524">
    <property type="term" value="F:ATP binding"/>
    <property type="evidence" value="ECO:0007669"/>
    <property type="project" value="UniProtKB-KW"/>
</dbReference>
<dbReference type="InterPro" id="IPR011009">
    <property type="entry name" value="Kinase-like_dom_sf"/>
</dbReference>
<dbReference type="Gene3D" id="1.10.510.10">
    <property type="entry name" value="Transferase(Phosphotransferase) domain 1"/>
    <property type="match status" value="1"/>
</dbReference>
<sequence length="484" mass="54958">MIYLYILRKAKRTGVKKAIGPGAESAKPGETFNKDILDMILHSLYNILTIGSNNAQDVTIKIRKKVTEAGQAGQNNLANASTQSQHINIGIQNQSIVGNTVRQITSEESLKGCNPFYGDMITCDMFNSLYNIIITIPGKEYQEKIAQIIANGYRARPIPKGFTFVISTLTDAVKQASDPNKKFRQLLEFQILIWCPDNFHTWVGLFRESAQFMINDIQTGVMADILKASLQVLQRMANYGPSSLKNQLKQEISTDQLIHIRDIQNSDTETKQLVDALLKSIESIHGMIIFIIIDYKMYKEIEELSRGAFGSIYAMNLKGTEIKCVIKRLPYTTEVQKKIADQEIEILRRAESPYTVRLIETFQQDLDICIVLEYCSGGNLRDMIDNDLMKMSMEKRIKKSQKILYQILLGLKHLHSLMIIHCDLKPENILLDENGNAKLSDFGLAQQNEEYDDEDYVQAAGTKIYFPPEAHLLESLRMLIQSDI</sequence>
<protein>
    <recommendedName>
        <fullName evidence="6">mitogen-activated protein kinase kinase</fullName>
        <ecNumber evidence="6">2.7.12.2</ecNumber>
    </recommendedName>
</protein>
<dbReference type="PROSITE" id="PS00108">
    <property type="entry name" value="PROTEIN_KINASE_ST"/>
    <property type="match status" value="1"/>
</dbReference>
<evidence type="ECO:0000259" key="10">
    <source>
        <dbReference type="PROSITE" id="PS50011"/>
    </source>
</evidence>
<dbReference type="EMBL" id="SNRW01002656">
    <property type="protein sequence ID" value="KAA6392107.1"/>
    <property type="molecule type" value="Genomic_DNA"/>
</dbReference>
<keyword evidence="4" id="KW-0067">ATP-binding</keyword>
<organism evidence="11 12">
    <name type="scientific">Streblomastix strix</name>
    <dbReference type="NCBI Taxonomy" id="222440"/>
    <lineage>
        <taxon>Eukaryota</taxon>
        <taxon>Metamonada</taxon>
        <taxon>Preaxostyla</taxon>
        <taxon>Oxymonadida</taxon>
        <taxon>Streblomastigidae</taxon>
        <taxon>Streblomastix</taxon>
    </lineage>
</organism>
<evidence type="ECO:0000256" key="8">
    <source>
        <dbReference type="ARBA" id="ARBA00049299"/>
    </source>
</evidence>
<gene>
    <name evidence="11" type="ORF">EZS28_012368</name>
</gene>
<dbReference type="PANTHER" id="PTHR48013">
    <property type="entry name" value="DUAL SPECIFICITY MITOGEN-ACTIVATED PROTEIN KINASE KINASE 5-RELATED"/>
    <property type="match status" value="1"/>
</dbReference>
<evidence type="ECO:0000313" key="11">
    <source>
        <dbReference type="EMBL" id="KAA6392107.1"/>
    </source>
</evidence>
<name>A0A5J4WB12_9EUKA</name>
<keyword evidence="3" id="KW-0418">Kinase</keyword>
<comment type="catalytic activity">
    <reaction evidence="7">
        <text>L-seryl-[protein] + ATP = O-phospho-L-seryl-[protein] + ADP + H(+)</text>
        <dbReference type="Rhea" id="RHEA:17989"/>
        <dbReference type="Rhea" id="RHEA-COMP:9863"/>
        <dbReference type="Rhea" id="RHEA-COMP:11604"/>
        <dbReference type="ChEBI" id="CHEBI:15378"/>
        <dbReference type="ChEBI" id="CHEBI:29999"/>
        <dbReference type="ChEBI" id="CHEBI:30616"/>
        <dbReference type="ChEBI" id="CHEBI:83421"/>
        <dbReference type="ChEBI" id="CHEBI:456216"/>
        <dbReference type="EC" id="2.7.12.2"/>
    </reaction>
</comment>
<dbReference type="PANTHER" id="PTHR48013:SF9">
    <property type="entry name" value="DUAL SPECIFICITY MITOGEN-ACTIVATED PROTEIN KINASE KINASE 5"/>
    <property type="match status" value="1"/>
</dbReference>
<dbReference type="InterPro" id="IPR000719">
    <property type="entry name" value="Prot_kinase_dom"/>
</dbReference>
<dbReference type="PROSITE" id="PS50011">
    <property type="entry name" value="PROTEIN_KINASE_DOM"/>
    <property type="match status" value="1"/>
</dbReference>
<evidence type="ECO:0000256" key="2">
    <source>
        <dbReference type="ARBA" id="ARBA00022741"/>
    </source>
</evidence>
<evidence type="ECO:0000256" key="5">
    <source>
        <dbReference type="ARBA" id="ARBA00038035"/>
    </source>
</evidence>
<proteinExistence type="inferred from homology"/>
<dbReference type="Pfam" id="PF00069">
    <property type="entry name" value="Pkinase"/>
    <property type="match status" value="1"/>
</dbReference>
<evidence type="ECO:0000256" key="7">
    <source>
        <dbReference type="ARBA" id="ARBA00049014"/>
    </source>
</evidence>
<comment type="catalytic activity">
    <reaction evidence="9">
        <text>L-tyrosyl-[protein] + ATP = O-phospho-L-tyrosyl-[protein] + ADP + H(+)</text>
        <dbReference type="Rhea" id="RHEA:10596"/>
        <dbReference type="Rhea" id="RHEA-COMP:10136"/>
        <dbReference type="Rhea" id="RHEA-COMP:20101"/>
        <dbReference type="ChEBI" id="CHEBI:15378"/>
        <dbReference type="ChEBI" id="CHEBI:30616"/>
        <dbReference type="ChEBI" id="CHEBI:46858"/>
        <dbReference type="ChEBI" id="CHEBI:61978"/>
        <dbReference type="ChEBI" id="CHEBI:456216"/>
        <dbReference type="EC" id="2.7.12.2"/>
    </reaction>
</comment>